<evidence type="ECO:0000256" key="12">
    <source>
        <dbReference type="PROSITE-ProRule" id="PRU00309"/>
    </source>
</evidence>
<dbReference type="PROSITE" id="PS50950">
    <property type="entry name" value="ZF_THAP"/>
    <property type="match status" value="1"/>
</dbReference>
<reference evidence="18" key="1">
    <citation type="submission" date="2012-12" db="EMBL/GenBank/DDBJ databases">
        <authorList>
            <person name="Hellsten U."/>
            <person name="Grimwood J."/>
            <person name="Chapman J.A."/>
            <person name="Shapiro H."/>
            <person name="Aerts A."/>
            <person name="Otillar R.P."/>
            <person name="Terry A.Y."/>
            <person name="Boore J.L."/>
            <person name="Simakov O."/>
            <person name="Marletaz F."/>
            <person name="Cho S.-J."/>
            <person name="Edsinger-Gonzales E."/>
            <person name="Havlak P."/>
            <person name="Kuo D.-H."/>
            <person name="Larsson T."/>
            <person name="Lv J."/>
            <person name="Arendt D."/>
            <person name="Savage R."/>
            <person name="Osoegawa K."/>
            <person name="de Jong P."/>
            <person name="Lindberg D.R."/>
            <person name="Seaver E.C."/>
            <person name="Weisblat D.A."/>
            <person name="Putnam N.H."/>
            <person name="Grigoriev I.V."/>
            <person name="Rokhsar D.S."/>
        </authorList>
    </citation>
    <scope>NUCLEOTIDE SEQUENCE</scope>
    <source>
        <strain evidence="18">I ESC-2004</strain>
    </source>
</reference>
<dbReference type="PANTHER" id="PTHR24381:SF393">
    <property type="entry name" value="CHROMATIN-LINKED ADAPTOR FOR MSL PROTEINS, ISOFORM B"/>
    <property type="match status" value="1"/>
</dbReference>
<dbReference type="Pfam" id="PF00096">
    <property type="entry name" value="zf-C2H2"/>
    <property type="match status" value="5"/>
</dbReference>
<dbReference type="GO" id="GO:0008270">
    <property type="term" value="F:zinc ion binding"/>
    <property type="evidence" value="ECO:0007669"/>
    <property type="project" value="UniProtKB-KW"/>
</dbReference>
<dbReference type="SUPFAM" id="SSF57716">
    <property type="entry name" value="Glucocorticoid receptor-like (DNA-binding domain)"/>
    <property type="match status" value="1"/>
</dbReference>
<evidence type="ECO:0000256" key="1">
    <source>
        <dbReference type="ARBA" id="ARBA00003767"/>
    </source>
</evidence>
<keyword evidence="10" id="KW-0539">Nucleus</keyword>
<feature type="domain" description="C2H2-type" evidence="14">
    <location>
        <begin position="432"/>
        <end position="459"/>
    </location>
</feature>
<dbReference type="PROSITE" id="PS00028">
    <property type="entry name" value="ZINC_FINGER_C2H2_1"/>
    <property type="match status" value="9"/>
</dbReference>
<evidence type="ECO:0000313" key="17">
    <source>
        <dbReference type="EnsemblMetazoa" id="CapteP229250"/>
    </source>
</evidence>
<keyword evidence="6" id="KW-0862">Zinc</keyword>
<dbReference type="EMBL" id="AMQN01013797">
    <property type="status" value="NOT_ANNOTATED_CDS"/>
    <property type="molecule type" value="Genomic_DNA"/>
</dbReference>
<dbReference type="InterPro" id="IPR006612">
    <property type="entry name" value="THAP_Znf"/>
</dbReference>
<dbReference type="SUPFAM" id="SSF57667">
    <property type="entry name" value="beta-beta-alpha zinc fingers"/>
    <property type="match status" value="6"/>
</dbReference>
<feature type="non-terminal residue" evidence="16">
    <location>
        <position position="847"/>
    </location>
</feature>
<feature type="region of interest" description="Disordered" evidence="13">
    <location>
        <begin position="187"/>
        <end position="213"/>
    </location>
</feature>
<accession>R7TD71</accession>
<evidence type="ECO:0000259" key="15">
    <source>
        <dbReference type="PROSITE" id="PS50950"/>
    </source>
</evidence>
<name>R7TD71_CAPTE</name>
<dbReference type="Pfam" id="PF12874">
    <property type="entry name" value="zf-met"/>
    <property type="match status" value="1"/>
</dbReference>
<dbReference type="FunFam" id="3.30.160.60:FF:000145">
    <property type="entry name" value="Zinc finger protein 574"/>
    <property type="match status" value="1"/>
</dbReference>
<evidence type="ECO:0000313" key="16">
    <source>
        <dbReference type="EMBL" id="ELT91437.1"/>
    </source>
</evidence>
<dbReference type="Gene3D" id="3.30.160.60">
    <property type="entry name" value="Classic Zinc Finger"/>
    <property type="match status" value="9"/>
</dbReference>
<proteinExistence type="predicted"/>
<dbReference type="AlphaFoldDB" id="R7TD71"/>
<dbReference type="Pfam" id="PF13912">
    <property type="entry name" value="zf-C2H2_6"/>
    <property type="match status" value="2"/>
</dbReference>
<keyword evidence="7" id="KW-0805">Transcription regulation</keyword>
<reference evidence="17" key="3">
    <citation type="submission" date="2015-06" db="UniProtKB">
        <authorList>
            <consortium name="EnsemblMetazoa"/>
        </authorList>
    </citation>
    <scope>IDENTIFICATION</scope>
</reference>
<feature type="domain" description="C2H2-type" evidence="14">
    <location>
        <begin position="403"/>
        <end position="431"/>
    </location>
</feature>
<dbReference type="OMA" id="KHIENHE"/>
<dbReference type="PROSITE" id="PS50157">
    <property type="entry name" value="ZINC_FINGER_C2H2_2"/>
    <property type="match status" value="9"/>
</dbReference>
<evidence type="ECO:0000259" key="14">
    <source>
        <dbReference type="PROSITE" id="PS50157"/>
    </source>
</evidence>
<evidence type="ECO:0000256" key="5">
    <source>
        <dbReference type="ARBA" id="ARBA00022771"/>
    </source>
</evidence>
<comment type="subcellular location">
    <subcellularLocation>
        <location evidence="2">Nucleus</location>
    </subcellularLocation>
</comment>
<keyword evidence="4" id="KW-0677">Repeat</keyword>
<dbReference type="GO" id="GO:0005634">
    <property type="term" value="C:nucleus"/>
    <property type="evidence" value="ECO:0007669"/>
    <property type="project" value="UniProtKB-SubCell"/>
</dbReference>
<dbReference type="GO" id="GO:0000977">
    <property type="term" value="F:RNA polymerase II transcription regulatory region sequence-specific DNA binding"/>
    <property type="evidence" value="ECO:0007669"/>
    <property type="project" value="TreeGrafter"/>
</dbReference>
<feature type="domain" description="C2H2-type" evidence="14">
    <location>
        <begin position="373"/>
        <end position="404"/>
    </location>
</feature>
<evidence type="ECO:0000256" key="3">
    <source>
        <dbReference type="ARBA" id="ARBA00022723"/>
    </source>
</evidence>
<evidence type="ECO:0000313" key="18">
    <source>
        <dbReference type="Proteomes" id="UP000014760"/>
    </source>
</evidence>
<evidence type="ECO:0000256" key="13">
    <source>
        <dbReference type="SAM" id="MobiDB-lite"/>
    </source>
</evidence>
<evidence type="ECO:0000256" key="8">
    <source>
        <dbReference type="ARBA" id="ARBA00023125"/>
    </source>
</evidence>
<reference evidence="16 18" key="2">
    <citation type="journal article" date="2013" name="Nature">
        <title>Insights into bilaterian evolution from three spiralian genomes.</title>
        <authorList>
            <person name="Simakov O."/>
            <person name="Marletaz F."/>
            <person name="Cho S.J."/>
            <person name="Edsinger-Gonzales E."/>
            <person name="Havlak P."/>
            <person name="Hellsten U."/>
            <person name="Kuo D.H."/>
            <person name="Larsson T."/>
            <person name="Lv J."/>
            <person name="Arendt D."/>
            <person name="Savage R."/>
            <person name="Osoegawa K."/>
            <person name="de Jong P."/>
            <person name="Grimwood J."/>
            <person name="Chapman J.A."/>
            <person name="Shapiro H."/>
            <person name="Aerts A."/>
            <person name="Otillar R.P."/>
            <person name="Terry A.Y."/>
            <person name="Boore J.L."/>
            <person name="Grigoriev I.V."/>
            <person name="Lindberg D.R."/>
            <person name="Seaver E.C."/>
            <person name="Weisblat D.A."/>
            <person name="Putnam N.H."/>
            <person name="Rokhsar D.S."/>
        </authorList>
    </citation>
    <scope>NUCLEOTIDE SEQUENCE</scope>
    <source>
        <strain evidence="16 18">I ESC-2004</strain>
    </source>
</reference>
<dbReference type="FunFam" id="3.30.160.60:FF:000097">
    <property type="entry name" value="Zinc finger protein"/>
    <property type="match status" value="1"/>
</dbReference>
<dbReference type="GO" id="GO:0000981">
    <property type="term" value="F:DNA-binding transcription factor activity, RNA polymerase II-specific"/>
    <property type="evidence" value="ECO:0007669"/>
    <property type="project" value="TreeGrafter"/>
</dbReference>
<dbReference type="Pfam" id="PF05485">
    <property type="entry name" value="THAP"/>
    <property type="match status" value="1"/>
</dbReference>
<dbReference type="SMART" id="SM00980">
    <property type="entry name" value="THAP"/>
    <property type="match status" value="1"/>
</dbReference>
<gene>
    <name evidence="16" type="ORF">CAPTEDRAFT_229250</name>
</gene>
<dbReference type="FunFam" id="3.30.160.60:FF:000030">
    <property type="entry name" value="Zinc finger protein 628"/>
    <property type="match status" value="1"/>
</dbReference>
<dbReference type="STRING" id="283909.R7TD71"/>
<dbReference type="EnsemblMetazoa" id="CapteT229250">
    <property type="protein sequence ID" value="CapteP229250"/>
    <property type="gene ID" value="CapteG229250"/>
</dbReference>
<keyword evidence="5 11" id="KW-0863">Zinc-finger</keyword>
<feature type="domain" description="C2H2-type" evidence="14">
    <location>
        <begin position="286"/>
        <end position="313"/>
    </location>
</feature>
<feature type="domain" description="C2H2-type" evidence="14">
    <location>
        <begin position="488"/>
        <end position="512"/>
    </location>
</feature>
<evidence type="ECO:0000256" key="11">
    <source>
        <dbReference type="PROSITE-ProRule" id="PRU00042"/>
    </source>
</evidence>
<dbReference type="EMBL" id="KB310495">
    <property type="protein sequence ID" value="ELT91437.1"/>
    <property type="molecule type" value="Genomic_DNA"/>
</dbReference>
<dbReference type="SMART" id="SM00692">
    <property type="entry name" value="DM3"/>
    <property type="match status" value="1"/>
</dbReference>
<dbReference type="FunFam" id="3.30.160.60:FF:002343">
    <property type="entry name" value="Zinc finger protein 33A"/>
    <property type="match status" value="1"/>
</dbReference>
<evidence type="ECO:0000256" key="7">
    <source>
        <dbReference type="ARBA" id="ARBA00023015"/>
    </source>
</evidence>
<feature type="domain" description="C2H2-type" evidence="14">
    <location>
        <begin position="314"/>
        <end position="341"/>
    </location>
</feature>
<dbReference type="OrthoDB" id="6105938at2759"/>
<comment type="function">
    <text evidence="1">May be involved in transcriptional regulation.</text>
</comment>
<dbReference type="PANTHER" id="PTHR24381">
    <property type="entry name" value="ZINC FINGER PROTEIN"/>
    <property type="match status" value="1"/>
</dbReference>
<feature type="domain" description="C2H2-type" evidence="14">
    <location>
        <begin position="258"/>
        <end position="285"/>
    </location>
</feature>
<dbReference type="SMART" id="SM00355">
    <property type="entry name" value="ZnF_C2H2"/>
    <property type="match status" value="11"/>
</dbReference>
<feature type="domain" description="C2H2-type" evidence="14">
    <location>
        <begin position="342"/>
        <end position="371"/>
    </location>
</feature>
<sequence length="847" mass="95118">MEAAKSGGHEPKSIYVLNLPDLPTSEDADGKTMPSINPKQSVFMIDGKLFVANPKESCSATRKKRRGKSELHRGTQCFVKNCKNYNNKQSTANLITFHKFPNKQKKTELYNAWVKNCGRDIEPTIYAKVCSLHFSPDQVIRPCGGMTLTRLADDAIPTIFHGLNHNDESKAVASTENESAMDISAEDSFAKDASSADKSTNDDSQVETSTTYAASSEAVEVSVECVEQDSSMAVIHPVDQENESHTIARRKKKSSNIRVCEVCQKACRGRASYACHMRSHTGERPYECELCKKNFNSSSHLNRHMLSHTGEKPHQCPICHNSYATSDILKGHIRRHTGEKPYKCLDCKKAFFTYPNYHSHLQTRAHKSRTAGLACPNCNRAFHSAPALRAHMKRPLCTMLGKHQCNDCGKRFPQESALCKHLENQTSEDKPYRCHVCCKSYSQLRNLRVHMQVHNDVSKYVCGICNKKFKLAISLKNHMRKHNDDKRHKCPVCNKAFSFIGYLKMHLLKAHTIHLEAPKAEENLILTEVASQYEGGAIEDEVVLSADPNAYHLQTIQISDICTIDNVPETFTEERPSDVADLQNEVAPPLMPDAVSRRKQFKMHTVKKPQLSSQRMAMMSTLLQQPPNINTHDYGQKPREKAPSTIPVPPKIVTLTTNESSSVTLPFDLQVVFDQAGNSLPHVTDIIKISEPDLKIMEEEVMQAAAVREDEPDDSFGQNVQVIECIDEEYHNGHGEEETVVAVEGEETAADEGPVEESWVVEAEPEVIEEAHTEPAEPSPAKKERQRCPLCYGKYASLENLKRHIQNVHLAKDEPLSCSVCQESFVLIDDMIEHKNQHTEQLLQCGL</sequence>
<evidence type="ECO:0000256" key="4">
    <source>
        <dbReference type="ARBA" id="ARBA00022737"/>
    </source>
</evidence>
<keyword evidence="9" id="KW-0804">Transcription</keyword>
<dbReference type="InterPro" id="IPR036236">
    <property type="entry name" value="Znf_C2H2_sf"/>
</dbReference>
<dbReference type="InterPro" id="IPR013087">
    <property type="entry name" value="Znf_C2H2_type"/>
</dbReference>
<evidence type="ECO:0000256" key="6">
    <source>
        <dbReference type="ARBA" id="ARBA00022833"/>
    </source>
</evidence>
<dbReference type="FunFam" id="3.30.160.60:FF:000446">
    <property type="entry name" value="Zinc finger protein"/>
    <property type="match status" value="1"/>
</dbReference>
<protein>
    <submittedName>
        <fullName evidence="16 17">Uncharacterized protein</fullName>
    </submittedName>
</protein>
<feature type="domain" description="C2H2-type" evidence="14">
    <location>
        <begin position="460"/>
        <end position="487"/>
    </location>
</feature>
<dbReference type="Proteomes" id="UP000014760">
    <property type="component" value="Unassembled WGS sequence"/>
</dbReference>
<evidence type="ECO:0000256" key="2">
    <source>
        <dbReference type="ARBA" id="ARBA00004123"/>
    </source>
</evidence>
<keyword evidence="3" id="KW-0479">Metal-binding</keyword>
<evidence type="ECO:0000256" key="10">
    <source>
        <dbReference type="ARBA" id="ARBA00023242"/>
    </source>
</evidence>
<keyword evidence="18" id="KW-1185">Reference proteome</keyword>
<dbReference type="HOGENOM" id="CLU_336695_0_0_1"/>
<evidence type="ECO:0000256" key="9">
    <source>
        <dbReference type="ARBA" id="ARBA00023163"/>
    </source>
</evidence>
<keyword evidence="8 12" id="KW-0238">DNA-binding</keyword>
<organism evidence="16">
    <name type="scientific">Capitella teleta</name>
    <name type="common">Polychaete worm</name>
    <dbReference type="NCBI Taxonomy" id="283909"/>
    <lineage>
        <taxon>Eukaryota</taxon>
        <taxon>Metazoa</taxon>
        <taxon>Spiralia</taxon>
        <taxon>Lophotrochozoa</taxon>
        <taxon>Annelida</taxon>
        <taxon>Polychaeta</taxon>
        <taxon>Sedentaria</taxon>
        <taxon>Scolecida</taxon>
        <taxon>Capitellidae</taxon>
        <taxon>Capitella</taxon>
    </lineage>
</organism>
<feature type="domain" description="THAP-type" evidence="15">
    <location>
        <begin position="72"/>
        <end position="160"/>
    </location>
</feature>